<comment type="caution">
    <text evidence="1">The sequence shown here is derived from an EMBL/GenBank/DDBJ whole genome shotgun (WGS) entry which is preliminary data.</text>
</comment>
<name>C0DZL3_9CORY</name>
<reference evidence="1 2" key="1">
    <citation type="submission" date="2009-01" db="EMBL/GenBank/DDBJ databases">
        <authorList>
            <person name="Fulton L."/>
            <person name="Clifton S."/>
            <person name="Chinwalla A.T."/>
            <person name="Mitreva M."/>
            <person name="Sodergren E."/>
            <person name="Weinstock G."/>
            <person name="Clifton S."/>
            <person name="Dooling D.J."/>
            <person name="Fulton B."/>
            <person name="Minx P."/>
            <person name="Pepin K.H."/>
            <person name="Johnson M."/>
            <person name="Bhonagiri V."/>
            <person name="Nash W.E."/>
            <person name="Mardis E.R."/>
            <person name="Wilson R.K."/>
        </authorList>
    </citation>
    <scope>NUCLEOTIDE SEQUENCE [LARGE SCALE GENOMIC DNA]</scope>
    <source>
        <strain evidence="1 2">ATCC 33806</strain>
    </source>
</reference>
<protein>
    <submittedName>
        <fullName evidence="1">Uncharacterized protein</fullName>
    </submittedName>
</protein>
<dbReference type="EMBL" id="ACEB01000002">
    <property type="protein sequence ID" value="EEG28330.1"/>
    <property type="molecule type" value="Genomic_DNA"/>
</dbReference>
<sequence length="59" mass="6224">MNETKLGKSAADNLRRGCTCSTHGLSLADALAPGDLEQWIRKTMLSGCAAYGTLGQQVI</sequence>
<evidence type="ECO:0000313" key="2">
    <source>
        <dbReference type="Proteomes" id="UP000006247"/>
    </source>
</evidence>
<accession>C0DZL3</accession>
<evidence type="ECO:0000313" key="1">
    <source>
        <dbReference type="EMBL" id="EEG28330.1"/>
    </source>
</evidence>
<gene>
    <name evidence="1" type="ORF">CORMATOL_00155</name>
</gene>
<dbReference type="HOGENOM" id="CLU_2952600_0_0_11"/>
<proteinExistence type="predicted"/>
<dbReference type="Proteomes" id="UP000006247">
    <property type="component" value="Unassembled WGS sequence"/>
</dbReference>
<dbReference type="AlphaFoldDB" id="C0DZL3"/>
<organism evidence="1 2">
    <name type="scientific">Corynebacterium matruchotii ATCC 33806</name>
    <dbReference type="NCBI Taxonomy" id="566549"/>
    <lineage>
        <taxon>Bacteria</taxon>
        <taxon>Bacillati</taxon>
        <taxon>Actinomycetota</taxon>
        <taxon>Actinomycetes</taxon>
        <taxon>Mycobacteriales</taxon>
        <taxon>Corynebacteriaceae</taxon>
        <taxon>Corynebacterium</taxon>
    </lineage>
</organism>